<protein>
    <recommendedName>
        <fullName evidence="2">Portal protein</fullName>
    </recommendedName>
</protein>
<dbReference type="AlphaFoldDB" id="A0A0F9T9D9"/>
<gene>
    <name evidence="1" type="ORF">LCGC14_0681510</name>
</gene>
<dbReference type="EMBL" id="LAZR01001379">
    <property type="protein sequence ID" value="KKN45586.1"/>
    <property type="molecule type" value="Genomic_DNA"/>
</dbReference>
<evidence type="ECO:0008006" key="2">
    <source>
        <dbReference type="Google" id="ProtNLM"/>
    </source>
</evidence>
<organism evidence="1">
    <name type="scientific">marine sediment metagenome</name>
    <dbReference type="NCBI Taxonomy" id="412755"/>
    <lineage>
        <taxon>unclassified sequences</taxon>
        <taxon>metagenomes</taxon>
        <taxon>ecological metagenomes</taxon>
    </lineage>
</organism>
<proteinExistence type="predicted"/>
<reference evidence="1" key="1">
    <citation type="journal article" date="2015" name="Nature">
        <title>Complex archaea that bridge the gap between prokaryotes and eukaryotes.</title>
        <authorList>
            <person name="Spang A."/>
            <person name="Saw J.H."/>
            <person name="Jorgensen S.L."/>
            <person name="Zaremba-Niedzwiedzka K."/>
            <person name="Martijn J."/>
            <person name="Lind A.E."/>
            <person name="van Eijk R."/>
            <person name="Schleper C."/>
            <person name="Guy L."/>
            <person name="Ettema T.J."/>
        </authorList>
    </citation>
    <scope>NUCLEOTIDE SEQUENCE</scope>
</reference>
<sequence length="673" mass="74390">MGYRFQLPPNTSANKQQVEQMFQYLVSTGKSRMNPISINWWINHYYMRGIRNFSNINYGGGTLNASYLDESGVLKFRYEDIVSKYQAQLGRLLSINLAPTVSRRGTSLDGLRKASTAQVVLDSAFPQEKVSKLALNAFPPLLHFGTIGFGLWVEGEDSIGIEVINPWELIPIPIDVAVPSDVRGLIRVRYVPTDYIKGLSITPGKGNKVYKGLDDLKVPFGDLPSDVTSKFQGIASLTHTGGGFYIRSGQSQVETQWKGRYPKTDKSQMDVTLLVEVWTETSDGYLAEYLIFAGSYSKLNQLYRHDHSQNKYYMPVKIARDVTVGGFYGRSFVDQLIPLNTEAEYSLSSLFQNITDFELYGLQMWPASLGTPPEALRGRDGVKRITYEPDYSTPDLKPFSIMPAKLTKSNIEGAMVAGGLMDKLANQPTEMLKGGAPGRVDSASGLGFLYETSGIPLTPTAKNVAEAVSGIYRSMLGIIQDIWPPEKVVSISTLDDSLAGIAFDIETGEISLAKNAIPSPDEVNINVASEVPISKEQQKMELKEALEKGIITLDEYGFEIRKRGLNSPVGNEVAYQNRRRAILENIALFGDGEKPGGVIVSERDMHLIHQSVLNAFMARPEFYAASPAVREKFVEHYSEHNIGLGIMPEGMETMEDSAAMELEQPPQGGEPVQ</sequence>
<comment type="caution">
    <text evidence="1">The sequence shown here is derived from an EMBL/GenBank/DDBJ whole genome shotgun (WGS) entry which is preliminary data.</text>
</comment>
<name>A0A0F9T9D9_9ZZZZ</name>
<accession>A0A0F9T9D9</accession>
<evidence type="ECO:0000313" key="1">
    <source>
        <dbReference type="EMBL" id="KKN45586.1"/>
    </source>
</evidence>